<dbReference type="OrthoDB" id="6512151at2759"/>
<name>A0A834R5I5_SARSC</name>
<sequence length="102" mass="11862">MIARRNLSTLTRILHKSSSSSNNGRSKKNANNDQLSSEKSSRKSKAKETKSSIDVETAEPETFRNDQYNCPQYYGYNRFSFFDLVEQMAQNRLPQRSNQNKY</sequence>
<reference evidence="2" key="2">
    <citation type="submission" date="2020-01" db="EMBL/GenBank/DDBJ databases">
        <authorList>
            <person name="Korhonen P.K.K."/>
            <person name="Guangxu M.G."/>
            <person name="Wang T.W."/>
            <person name="Stroehlein A.J.S."/>
            <person name="Young N.D."/>
            <person name="Ang C.-S.A."/>
            <person name="Fernando D.W.F."/>
            <person name="Lu H.L."/>
            <person name="Taylor S.T."/>
            <person name="Ehtesham M.E.M."/>
            <person name="Najaraj S.H.N."/>
            <person name="Harsha G.H.G."/>
            <person name="Madugundu A.M."/>
            <person name="Renuse S.R."/>
            <person name="Holt D.H."/>
            <person name="Pandey A.P."/>
            <person name="Papenfuss A.P."/>
            <person name="Gasser R.B.G."/>
            <person name="Fischer K.F."/>
        </authorList>
    </citation>
    <scope>NUCLEOTIDE SEQUENCE</scope>
    <source>
        <strain evidence="2">SSS_KF_BRIS2020</strain>
    </source>
</reference>
<dbReference type="GO" id="GO:0045271">
    <property type="term" value="C:respiratory chain complex I"/>
    <property type="evidence" value="ECO:0007669"/>
    <property type="project" value="InterPro"/>
</dbReference>
<reference evidence="3" key="3">
    <citation type="submission" date="2022-06" db="UniProtKB">
        <authorList>
            <consortium name="EnsemblMetazoa"/>
        </authorList>
    </citation>
    <scope>IDENTIFICATION</scope>
</reference>
<evidence type="ECO:0000313" key="2">
    <source>
        <dbReference type="EMBL" id="KAF7491319.1"/>
    </source>
</evidence>
<evidence type="ECO:0000313" key="3">
    <source>
        <dbReference type="EnsemblMetazoa" id="KAF7491319.1"/>
    </source>
</evidence>
<organism evidence="2">
    <name type="scientific">Sarcoptes scabiei</name>
    <name type="common">Itch mite</name>
    <name type="synonym">Acarus scabiei</name>
    <dbReference type="NCBI Taxonomy" id="52283"/>
    <lineage>
        <taxon>Eukaryota</taxon>
        <taxon>Metazoa</taxon>
        <taxon>Ecdysozoa</taxon>
        <taxon>Arthropoda</taxon>
        <taxon>Chelicerata</taxon>
        <taxon>Arachnida</taxon>
        <taxon>Acari</taxon>
        <taxon>Acariformes</taxon>
        <taxon>Sarcoptiformes</taxon>
        <taxon>Astigmata</taxon>
        <taxon>Psoroptidia</taxon>
        <taxon>Sarcoptoidea</taxon>
        <taxon>Sarcoptidae</taxon>
        <taxon>Sarcoptinae</taxon>
        <taxon>Sarcoptes</taxon>
    </lineage>
</organism>
<feature type="compositionally biased region" description="Low complexity" evidence="1">
    <location>
        <begin position="16"/>
        <end position="32"/>
    </location>
</feature>
<dbReference type="InterPro" id="IPR026193">
    <property type="entry name" value="NDUFV3"/>
</dbReference>
<dbReference type="EnsemblMetazoa" id="SSS_6809s_mrna">
    <property type="protein sequence ID" value="KAF7491319.1"/>
    <property type="gene ID" value="SSS_6809"/>
</dbReference>
<evidence type="ECO:0000256" key="1">
    <source>
        <dbReference type="SAM" id="MobiDB-lite"/>
    </source>
</evidence>
<keyword evidence="4" id="KW-1185">Reference proteome</keyword>
<accession>A0A834R5I5</accession>
<dbReference type="AlphaFoldDB" id="A0A834R5I5"/>
<dbReference type="Proteomes" id="UP000070412">
    <property type="component" value="Unassembled WGS sequence"/>
</dbReference>
<gene>
    <name evidence="2" type="ORF">SSS_6809</name>
</gene>
<feature type="region of interest" description="Disordered" evidence="1">
    <location>
        <begin position="1"/>
        <end position="70"/>
    </location>
</feature>
<evidence type="ECO:0000313" key="4">
    <source>
        <dbReference type="Proteomes" id="UP000070412"/>
    </source>
</evidence>
<reference evidence="4" key="1">
    <citation type="journal article" date="2020" name="PLoS Negl. Trop. Dis.">
        <title>High-quality nuclear genome for Sarcoptes scabiei-A critical resource for a neglected parasite.</title>
        <authorList>
            <person name="Korhonen P.K."/>
            <person name="Gasser R.B."/>
            <person name="Ma G."/>
            <person name="Wang T."/>
            <person name="Stroehlein A.J."/>
            <person name="Young N.D."/>
            <person name="Ang C.S."/>
            <person name="Fernando D.D."/>
            <person name="Lu H.C."/>
            <person name="Taylor S."/>
            <person name="Reynolds S.L."/>
            <person name="Mofiz E."/>
            <person name="Najaraj S.H."/>
            <person name="Gowda H."/>
            <person name="Madugundu A."/>
            <person name="Renuse S."/>
            <person name="Holt D."/>
            <person name="Pandey A."/>
            <person name="Papenfuss A.T."/>
            <person name="Fischer K."/>
        </authorList>
    </citation>
    <scope>NUCLEOTIDE SEQUENCE [LARGE SCALE GENOMIC DNA]</scope>
</reference>
<dbReference type="EMBL" id="WVUK01000060">
    <property type="protein sequence ID" value="KAF7491319.1"/>
    <property type="molecule type" value="Genomic_DNA"/>
</dbReference>
<protein>
    <recommendedName>
        <fullName evidence="5">NADH-ubiquinone oxidoreductase 9 kDa subunit</fullName>
    </recommendedName>
</protein>
<feature type="compositionally biased region" description="Polar residues" evidence="1">
    <location>
        <begin position="1"/>
        <end position="11"/>
    </location>
</feature>
<evidence type="ECO:0008006" key="5">
    <source>
        <dbReference type="Google" id="ProtNLM"/>
    </source>
</evidence>
<dbReference type="GO" id="GO:0005739">
    <property type="term" value="C:mitochondrion"/>
    <property type="evidence" value="ECO:0007669"/>
    <property type="project" value="InterPro"/>
</dbReference>
<proteinExistence type="predicted"/>
<dbReference type="Pfam" id="PF15880">
    <property type="entry name" value="NDUFV3"/>
    <property type="match status" value="1"/>
</dbReference>